<dbReference type="PANTHER" id="PTHR35868:SF3">
    <property type="entry name" value="DUF2804 DOMAIN-CONTAINING PROTEIN"/>
    <property type="match status" value="1"/>
</dbReference>
<dbReference type="InterPro" id="IPR021243">
    <property type="entry name" value="DUF2804"/>
</dbReference>
<name>A0A160NWX7_STRLU</name>
<gene>
    <name evidence="1" type="ORF">SLA_2349</name>
</gene>
<keyword evidence="2" id="KW-1185">Reference proteome</keyword>
<protein>
    <recommendedName>
        <fullName evidence="3">DUF2804 domain-containing protein</fullName>
    </recommendedName>
</protein>
<evidence type="ECO:0000313" key="1">
    <source>
        <dbReference type="EMBL" id="BAU83277.1"/>
    </source>
</evidence>
<accession>A0A160NWX7</accession>
<reference evidence="1 2" key="1">
    <citation type="journal article" date="2016" name="Genome Announc.">
        <title>Complete Genome Sequence of Thiostrepton-Producing Streptomyces laurentii ATCC 31255.</title>
        <authorList>
            <person name="Doi K."/>
            <person name="Fujino Y."/>
            <person name="Nagayoshi Y."/>
            <person name="Ohshima T."/>
            <person name="Ogata S."/>
        </authorList>
    </citation>
    <scope>NUCLEOTIDE SEQUENCE [LARGE SCALE GENOMIC DNA]</scope>
    <source>
        <strain evidence="1 2">ATCC 31255</strain>
    </source>
</reference>
<proteinExistence type="predicted"/>
<dbReference type="Pfam" id="PF10974">
    <property type="entry name" value="DUF2804"/>
    <property type="match status" value="1"/>
</dbReference>
<sequence length="354" mass="39195">MATHEREITAPVDLCLPDGRLNPSAAGWSRTPLHRANLRGWGRNKRWEYWCVTTPTHLVALTVSDLDFLTLDTVYVLEYGPQGPVREFERTAIAPPGGRRSRLPRAVAGTAEAPAVVVGPPRPTGGKVRIEIREEDGGTRLRARCLTPSSPKETVEVDLLAALPAGHESLSVVVPWDERRFQYTSKQTARPASGTVRIGGRVLEFGADAWAVLDHGRGRWPRSVDWNWGAASGRTDGHTVGLQFGGRWTEGTGATENALCVDGRLSKLGEELEWRWTPDDVMAPWTLTSPGDRPAVDLTFTPFHRRATRTEAGLIANSTDQCFGHYSGRIRDDEGREIAVERLLGWAEDVHMRW</sequence>
<dbReference type="PANTHER" id="PTHR35868">
    <property type="entry name" value="DUF2804 DOMAIN-CONTAINING PROTEIN-RELATED"/>
    <property type="match status" value="1"/>
</dbReference>
<dbReference type="KEGG" id="slau:SLA_2349"/>
<dbReference type="AlphaFoldDB" id="A0A160NWX7"/>
<organism evidence="1 2">
    <name type="scientific">Streptomyces laurentii</name>
    <dbReference type="NCBI Taxonomy" id="39478"/>
    <lineage>
        <taxon>Bacteria</taxon>
        <taxon>Bacillati</taxon>
        <taxon>Actinomycetota</taxon>
        <taxon>Actinomycetes</taxon>
        <taxon>Kitasatosporales</taxon>
        <taxon>Streptomycetaceae</taxon>
        <taxon>Streptomyces</taxon>
    </lineage>
</organism>
<evidence type="ECO:0000313" key="2">
    <source>
        <dbReference type="Proteomes" id="UP000217676"/>
    </source>
</evidence>
<dbReference type="Proteomes" id="UP000217676">
    <property type="component" value="Chromosome"/>
</dbReference>
<dbReference type="EMBL" id="AP017424">
    <property type="protein sequence ID" value="BAU83277.1"/>
    <property type="molecule type" value="Genomic_DNA"/>
</dbReference>
<evidence type="ECO:0008006" key="3">
    <source>
        <dbReference type="Google" id="ProtNLM"/>
    </source>
</evidence>